<protein>
    <submittedName>
        <fullName evidence="1">Uncharacterized protein</fullName>
    </submittedName>
</protein>
<gene>
    <name evidence="1" type="ORF">DVH24_023617</name>
</gene>
<evidence type="ECO:0000313" key="1">
    <source>
        <dbReference type="EMBL" id="RXH77343.1"/>
    </source>
</evidence>
<dbReference type="AlphaFoldDB" id="A0A498I8D3"/>
<reference evidence="1 2" key="1">
    <citation type="submission" date="2018-10" db="EMBL/GenBank/DDBJ databases">
        <title>A high-quality apple genome assembly.</title>
        <authorList>
            <person name="Hu J."/>
        </authorList>
    </citation>
    <scope>NUCLEOTIDE SEQUENCE [LARGE SCALE GENOMIC DNA]</scope>
    <source>
        <strain evidence="2">cv. HFTH1</strain>
        <tissue evidence="1">Young leaf</tissue>
    </source>
</reference>
<sequence length="181" mass="20729">MVELWGLRKSNRRSAVEIAAKDNRGITPSLREDFRPRYEKMYLETKRYIDLVNQCQGTDILLYAPGNEHECKRSFLHLNCLPLTGLYHGRSVERVDDDDDEEDESLGAVVQQEPVALQIKEEERLAVAVVGKVVATDTWPPQSQEEASQRIVEDEVVLWGRVSVLRFKGVFELDLPIFLTS</sequence>
<keyword evidence="2" id="KW-1185">Reference proteome</keyword>
<evidence type="ECO:0000313" key="2">
    <source>
        <dbReference type="Proteomes" id="UP000290289"/>
    </source>
</evidence>
<proteinExistence type="predicted"/>
<comment type="caution">
    <text evidence="1">The sequence shown here is derived from an EMBL/GenBank/DDBJ whole genome shotgun (WGS) entry which is preliminary data.</text>
</comment>
<name>A0A498I8D3_MALDO</name>
<dbReference type="Proteomes" id="UP000290289">
    <property type="component" value="Chromosome 14"/>
</dbReference>
<organism evidence="1 2">
    <name type="scientific">Malus domestica</name>
    <name type="common">Apple</name>
    <name type="synonym">Pyrus malus</name>
    <dbReference type="NCBI Taxonomy" id="3750"/>
    <lineage>
        <taxon>Eukaryota</taxon>
        <taxon>Viridiplantae</taxon>
        <taxon>Streptophyta</taxon>
        <taxon>Embryophyta</taxon>
        <taxon>Tracheophyta</taxon>
        <taxon>Spermatophyta</taxon>
        <taxon>Magnoliopsida</taxon>
        <taxon>eudicotyledons</taxon>
        <taxon>Gunneridae</taxon>
        <taxon>Pentapetalae</taxon>
        <taxon>rosids</taxon>
        <taxon>fabids</taxon>
        <taxon>Rosales</taxon>
        <taxon>Rosaceae</taxon>
        <taxon>Amygdaloideae</taxon>
        <taxon>Maleae</taxon>
        <taxon>Malus</taxon>
    </lineage>
</organism>
<dbReference type="EMBL" id="RDQH01000340">
    <property type="protein sequence ID" value="RXH77343.1"/>
    <property type="molecule type" value="Genomic_DNA"/>
</dbReference>
<accession>A0A498I8D3</accession>